<evidence type="ECO:0000313" key="1">
    <source>
        <dbReference type="EMBL" id="QUC67668.1"/>
    </source>
</evidence>
<dbReference type="EMBL" id="CP068393">
    <property type="protein sequence ID" value="QUC67668.1"/>
    <property type="molecule type" value="Genomic_DNA"/>
</dbReference>
<proteinExistence type="predicted"/>
<protein>
    <submittedName>
        <fullName evidence="1">Uncharacterized protein</fullName>
    </submittedName>
</protein>
<gene>
    <name evidence="1" type="ORF">JYE49_02900</name>
</gene>
<organism evidence="1 2">
    <name type="scientific">Aristaeella hokkaidonensis</name>
    <dbReference type="NCBI Taxonomy" id="3046382"/>
    <lineage>
        <taxon>Bacteria</taxon>
        <taxon>Bacillati</taxon>
        <taxon>Bacillota</taxon>
        <taxon>Clostridia</taxon>
        <taxon>Eubacteriales</taxon>
        <taxon>Aristaeellaceae</taxon>
        <taxon>Aristaeella</taxon>
    </lineage>
</organism>
<name>A0AC61N8S8_9FIRM</name>
<dbReference type="Proteomes" id="UP000682782">
    <property type="component" value="Chromosome"/>
</dbReference>
<accession>A0AC61N8S8</accession>
<evidence type="ECO:0000313" key="2">
    <source>
        <dbReference type="Proteomes" id="UP000682782"/>
    </source>
</evidence>
<reference evidence="1" key="1">
    <citation type="submission" date="2021-01" db="EMBL/GenBank/DDBJ databases">
        <title>Complete genome sequence of Clostridiales bacterium R-7.</title>
        <authorList>
            <person name="Mahoney-Kurpe S.C."/>
            <person name="Palevich N."/>
            <person name="Koike S."/>
            <person name="Moon C.D."/>
            <person name="Attwood G.T."/>
        </authorList>
    </citation>
    <scope>NUCLEOTIDE SEQUENCE</scope>
    <source>
        <strain evidence="1">R-7</strain>
    </source>
</reference>
<sequence>MSENGKRSNFELLDEMEQKQQLTFKDETFVDPQPDGIRYIRKWRWIRPDAKLTFPVVVLIAWFILWLTGYIPGLSWLGDLCMVVMGIGIVGSIWEIWFKKKGE</sequence>
<keyword evidence="2" id="KW-1185">Reference proteome</keyword>